<evidence type="ECO:0000256" key="1">
    <source>
        <dbReference type="ARBA" id="ARBA00004141"/>
    </source>
</evidence>
<dbReference type="GO" id="GO:0008168">
    <property type="term" value="F:methyltransferase activity"/>
    <property type="evidence" value="ECO:0007669"/>
    <property type="project" value="UniProtKB-KW"/>
</dbReference>
<comment type="subcellular location">
    <subcellularLocation>
        <location evidence="1">Membrane</location>
        <topology evidence="1">Multi-pass membrane protein</topology>
    </subcellularLocation>
</comment>
<dbReference type="InterPro" id="IPR005821">
    <property type="entry name" value="Ion_trans_dom"/>
</dbReference>
<dbReference type="InterPro" id="IPR002048">
    <property type="entry name" value="EF_hand_dom"/>
</dbReference>
<dbReference type="InterPro" id="IPR007072">
    <property type="entry name" value="RNMT_CmcI"/>
</dbReference>
<keyword evidence="4 8" id="KW-0812">Transmembrane</keyword>
<feature type="compositionally biased region" description="Pro residues" evidence="7">
    <location>
        <begin position="939"/>
        <end position="948"/>
    </location>
</feature>
<accession>A0A1Q9CC80</accession>
<feature type="compositionally biased region" description="Basic and acidic residues" evidence="7">
    <location>
        <begin position="716"/>
        <end position="734"/>
    </location>
</feature>
<reference evidence="10 11" key="1">
    <citation type="submission" date="2016-02" db="EMBL/GenBank/DDBJ databases">
        <title>Genome analysis of coral dinoflagellate symbionts highlights evolutionary adaptations to a symbiotic lifestyle.</title>
        <authorList>
            <person name="Aranda M."/>
            <person name="Li Y."/>
            <person name="Liew Y.J."/>
            <person name="Baumgarten S."/>
            <person name="Simakov O."/>
            <person name="Wilson M."/>
            <person name="Piel J."/>
            <person name="Ashoor H."/>
            <person name="Bougouffa S."/>
            <person name="Bajic V.B."/>
            <person name="Ryu T."/>
            <person name="Ravasi T."/>
            <person name="Bayer T."/>
            <person name="Micklem G."/>
            <person name="Kim H."/>
            <person name="Bhak J."/>
            <person name="Lajeunesse T.C."/>
            <person name="Voolstra C.R."/>
        </authorList>
    </citation>
    <scope>NUCLEOTIDE SEQUENCE [LARGE SCALE GENOMIC DNA]</scope>
    <source>
        <strain evidence="10 11">CCMP2467</strain>
    </source>
</reference>
<feature type="transmembrane region" description="Helical" evidence="8">
    <location>
        <begin position="1365"/>
        <end position="1398"/>
    </location>
</feature>
<dbReference type="InterPro" id="IPR011992">
    <property type="entry name" value="EF-hand-dom_pair"/>
</dbReference>
<evidence type="ECO:0000256" key="3">
    <source>
        <dbReference type="ARBA" id="ARBA00022679"/>
    </source>
</evidence>
<dbReference type="SUPFAM" id="SSF81324">
    <property type="entry name" value="Voltage-gated potassium channels"/>
    <property type="match status" value="1"/>
</dbReference>
<dbReference type="SUPFAM" id="SSF47473">
    <property type="entry name" value="EF-hand"/>
    <property type="match status" value="1"/>
</dbReference>
<dbReference type="InterPro" id="IPR029063">
    <property type="entry name" value="SAM-dependent_MTases_sf"/>
</dbReference>
<dbReference type="Gene3D" id="1.20.120.350">
    <property type="entry name" value="Voltage-gated potassium channels. Chain C"/>
    <property type="match status" value="1"/>
</dbReference>
<dbReference type="GO" id="GO:0005886">
    <property type="term" value="C:plasma membrane"/>
    <property type="evidence" value="ECO:0007669"/>
    <property type="project" value="TreeGrafter"/>
</dbReference>
<dbReference type="PANTHER" id="PTHR40048">
    <property type="entry name" value="RHAMNOSYL O-METHYLTRANSFERASE"/>
    <property type="match status" value="1"/>
</dbReference>
<dbReference type="GO" id="GO:0005216">
    <property type="term" value="F:monoatomic ion channel activity"/>
    <property type="evidence" value="ECO:0007669"/>
    <property type="project" value="InterPro"/>
</dbReference>
<feature type="compositionally biased region" description="Acidic residues" evidence="7">
    <location>
        <begin position="767"/>
        <end position="781"/>
    </location>
</feature>
<keyword evidence="3 10" id="KW-0808">Transferase</keyword>
<dbReference type="GO" id="GO:0008610">
    <property type="term" value="P:lipid biosynthetic process"/>
    <property type="evidence" value="ECO:0007669"/>
    <property type="project" value="InterPro"/>
</dbReference>
<keyword evidence="5 8" id="KW-1133">Transmembrane helix</keyword>
<dbReference type="Gene3D" id="1.10.287.70">
    <property type="match status" value="1"/>
</dbReference>
<gene>
    <name evidence="10" type="ORF">AK812_SmicGene39038</name>
</gene>
<dbReference type="InterPro" id="IPR027359">
    <property type="entry name" value="Volt_channel_dom_sf"/>
</dbReference>
<dbReference type="Proteomes" id="UP000186817">
    <property type="component" value="Unassembled WGS sequence"/>
</dbReference>
<dbReference type="Pfam" id="PF00520">
    <property type="entry name" value="Ion_trans"/>
    <property type="match status" value="1"/>
</dbReference>
<dbReference type="PANTHER" id="PTHR40048:SF1">
    <property type="entry name" value="RHAMNOSYL O-METHYLTRANSFERASE"/>
    <property type="match status" value="1"/>
</dbReference>
<dbReference type="PROSITE" id="PS50222">
    <property type="entry name" value="EF_HAND_2"/>
    <property type="match status" value="1"/>
</dbReference>
<feature type="compositionally biased region" description="Basic and acidic residues" evidence="7">
    <location>
        <begin position="1832"/>
        <end position="1842"/>
    </location>
</feature>
<keyword evidence="11" id="KW-1185">Reference proteome</keyword>
<evidence type="ECO:0000256" key="4">
    <source>
        <dbReference type="ARBA" id="ARBA00022692"/>
    </source>
</evidence>
<organism evidence="10 11">
    <name type="scientific">Symbiodinium microadriaticum</name>
    <name type="common">Dinoflagellate</name>
    <name type="synonym">Zooxanthella microadriatica</name>
    <dbReference type="NCBI Taxonomy" id="2951"/>
    <lineage>
        <taxon>Eukaryota</taxon>
        <taxon>Sar</taxon>
        <taxon>Alveolata</taxon>
        <taxon>Dinophyceae</taxon>
        <taxon>Suessiales</taxon>
        <taxon>Symbiodiniaceae</taxon>
        <taxon>Symbiodinium</taxon>
    </lineage>
</organism>
<dbReference type="GO" id="GO:0032259">
    <property type="term" value="P:methylation"/>
    <property type="evidence" value="ECO:0007669"/>
    <property type="project" value="UniProtKB-KW"/>
</dbReference>
<evidence type="ECO:0000313" key="10">
    <source>
        <dbReference type="EMBL" id="OLP80539.1"/>
    </source>
</evidence>
<sequence length="1852" mass="204644">MVGTLQIAPGAHSLFAGVFIQKMPTDLWCYQQVIHDLRPMYIIDLGSSQGGSAVWFASMLKLFDIPGKVISVDLALEQAYWLTKQRAEAAVQRLKLEAFVDWNYVTGGSKNKEIRAKVKRLCKQGPCMVVSDSDHDYEHTYHEMEWYAKHVSVGQYLIVEDTNIYGWTGWVNINDPNEAELRKGPMEAANDFELAQRADFVRTDWCAKHYGGLSQTQNGWFFRKAKRSRGFAEHVGQLPEAGGGKDTYQMRKPFVEGSKEALLLGDSWAAYAGTSLKAGLALVVNRGLAGTTAADWASNLDCFRISEGHVFSHARTGQDPNASVRHRAAVAQNVTFVNVSRLLQIVDGSCAARSYGLQRPGIAWGFLLAPCLEEKVSESPFAHQLRKIGSRVNSLECLNKQHRALSSTSMTPFALIAAFCLWHGAESRNAPVNMALAGDAVWFRMEDDQICAGLGTSERDSDASQCLSTRDFTQEELLNLLEPLLARIPANASGRTSWRAIIGSLAVTLSTWTLMLSCLRICCRQKAGKRARISCTLLHRWVRDCGDVPIKMPFLLRRGRLRATTAFSTPRQYEVDSEEAESTLGSVKRVRKVFFTFPLMGVKVVLDKMIVSPLTVAQAALLRRRAAQTLRLQDQLLAEGGNTPGAGRKRERASTSSLPQRIKRKSTAREKPKEPASRSSAATRPRLVPDDFPEPSLPLFPPEEEPAVDEWCQVQRHSEHPKRALPAERSRPAETSKLAHAGKTGESAPSKSQLPTRKVSVHCTVDEHDDGEGGELLDDALQESSSSKPTAIAAEVATQPTSVKPPSPRPSLPVSVERPRQTPTVLRISPAPSPLPVAAGPGPGASRRSLEDPRSAASGSSPCVGAPPDAPLPPTQRPNATEPRAEPRGDSEDAEMPVILTPLAPPPLHPPKLSGTAEPSAKLQGEAQDEDSEPRRPPPPDMPPPPCPAGQEILRWLQQPPRGETAVPVVADMGCFSGGTGGTPGWDGGMIQSCDTEEAIYDYQPPWKSECSGRFTAEDDVGKRLEAMVEELAGPSSFELLEDAFSKVDAARVGSMPQGNGLPHSPGCWVRRVCRELPGMATRDLFSWLDASLQREREELAIRHHEILQELHQLVQRNELLKSEATNRWTPDVTDKMPADSAEGVKLTEMDLAQVQRTKSDEPSSIGRKMAEFHVVRVQGQTKVLRDPVSVEDTDVKRRDHASRFERMGSASSGVLKAETPKGIFKFVFDPMFETVICVLIVINSIVMSFEAQHAGLTLGYDLGIRTYNAPGTELWPGAADVFVASEWFFGPIFAAELILKVIGMKCQFLRDFWNYFDTIMVVAWFVDTVFSGLLPVDPMLLRLARLARLLRLMRLVRKLKGFDALYILTTALRGSVTVLLWSFLMLFLLQLMFALFLQRVVSDSIESNIANQVLMAESNELFLYFGTCSRCLLTMFEITLGNWPPVARLLQDHVSEAFTAFSIIHKITIGYALIAVINGVFLKETFQAADNDDKIMMRNTEKKRHQHIKKMKSLFEAADETGDGVLDQEEFMQVMTDPEIVNWLAAMDLHISDPNMVFDMVQEDGGITAEQLVKGVSRLKGSARSTDLHLLTLDVKKLFFLVQDLHSGARRGFSGAGFAQPVPTAHPAKCQLRFMNPGYQRPEAWSQGNADPRIHDGDLRPRAQGVRETSTLEWAAFQLTPQRICTVASLSELSLRRQFDEGFFLGGEVITVSCSPVAMFIAVDGTAARPMVGASPKDAGFIPKAMLQEVVALIFEYLPAPAIKRIRRELMVKPIYFLRQAAAQDHFTQLRAFSHLAEFENICGGFEQGGLRAGPTPCRPGLHTRAAVARQRADDRLRREPPATAHQQMHV</sequence>
<evidence type="ECO:0000256" key="5">
    <source>
        <dbReference type="ARBA" id="ARBA00022989"/>
    </source>
</evidence>
<feature type="region of interest" description="Disordered" evidence="7">
    <location>
        <begin position="637"/>
        <end position="951"/>
    </location>
</feature>
<evidence type="ECO:0000256" key="6">
    <source>
        <dbReference type="ARBA" id="ARBA00023136"/>
    </source>
</evidence>
<name>A0A1Q9CC80_SYMMI</name>
<evidence type="ECO:0000256" key="7">
    <source>
        <dbReference type="SAM" id="MobiDB-lite"/>
    </source>
</evidence>
<feature type="region of interest" description="Disordered" evidence="7">
    <location>
        <begin position="1826"/>
        <end position="1852"/>
    </location>
</feature>
<proteinExistence type="predicted"/>
<feature type="domain" description="EF-hand" evidence="9">
    <location>
        <begin position="1507"/>
        <end position="1542"/>
    </location>
</feature>
<keyword evidence="6 8" id="KW-0472">Membrane</keyword>
<evidence type="ECO:0000313" key="11">
    <source>
        <dbReference type="Proteomes" id="UP000186817"/>
    </source>
</evidence>
<dbReference type="SUPFAM" id="SSF53335">
    <property type="entry name" value="S-adenosyl-L-methionine-dependent methyltransferases"/>
    <property type="match status" value="1"/>
</dbReference>
<dbReference type="Pfam" id="PF04989">
    <property type="entry name" value="RMNT_CmcI"/>
    <property type="match status" value="1"/>
</dbReference>
<dbReference type="Gene3D" id="3.40.50.150">
    <property type="entry name" value="Vaccinia Virus protein VP39"/>
    <property type="match status" value="1"/>
</dbReference>
<keyword evidence="2 10" id="KW-0489">Methyltransferase</keyword>
<dbReference type="OrthoDB" id="437110at2759"/>
<dbReference type="EMBL" id="LSRX01001371">
    <property type="protein sequence ID" value="OLP80539.1"/>
    <property type="molecule type" value="Genomic_DNA"/>
</dbReference>
<feature type="compositionally biased region" description="Low complexity" evidence="7">
    <location>
        <begin position="836"/>
        <end position="846"/>
    </location>
</feature>
<dbReference type="GO" id="GO:0005509">
    <property type="term" value="F:calcium ion binding"/>
    <property type="evidence" value="ECO:0007669"/>
    <property type="project" value="InterPro"/>
</dbReference>
<evidence type="ECO:0000256" key="2">
    <source>
        <dbReference type="ARBA" id="ARBA00022603"/>
    </source>
</evidence>
<comment type="caution">
    <text evidence="10">The sequence shown here is derived from an EMBL/GenBank/DDBJ whole genome shotgun (WGS) entry which is preliminary data.</text>
</comment>
<protein>
    <submittedName>
        <fullName evidence="10">Rhamnosyl O-methyltransferase</fullName>
    </submittedName>
</protein>
<evidence type="ECO:0000259" key="9">
    <source>
        <dbReference type="PROSITE" id="PS50222"/>
    </source>
</evidence>
<feature type="compositionally biased region" description="Basic and acidic residues" evidence="7">
    <location>
        <begin position="667"/>
        <end position="676"/>
    </location>
</feature>
<evidence type="ECO:0000256" key="8">
    <source>
        <dbReference type="SAM" id="Phobius"/>
    </source>
</evidence>
<feature type="transmembrane region" description="Helical" evidence="8">
    <location>
        <begin position="1320"/>
        <end position="1344"/>
    </location>
</feature>